<evidence type="ECO:0000259" key="7">
    <source>
        <dbReference type="Pfam" id="PF17827"/>
    </source>
</evidence>
<dbReference type="InterPro" id="IPR004556">
    <property type="entry name" value="HemK-like"/>
</dbReference>
<dbReference type="NCBIfam" id="TIGR03534">
    <property type="entry name" value="RF_mod_PrmC"/>
    <property type="match status" value="1"/>
</dbReference>
<sequence>MNRRTADSNWTTRRLLEWTAEHLKRHGVDSPRLSSEMLLSHVLGVQRLKLYMDPDRPASELERAAFRELVERASQHEPVDYLVGQSSFFSMMFKVSPAVLVPRPSTETVVEHVIQHARRTPGFHNATIADVCTGSGAIAVALAKHMPHARVIATDLYEDALAIARENAKRHDVSDRIEFRHGNLLDALGSDRVQYLVSNPPYISDEEWDAVAPNVKDYEPVHALRSGVDGLRDLRVLIAHAREHLARPGQVVFEIAASQKKAVLALAEEADGLTNAHVLADHEGLPRVLVADAR</sequence>
<dbReference type="EC" id="2.1.1.297" evidence="5"/>
<dbReference type="InterPro" id="IPR029063">
    <property type="entry name" value="SAM-dependent_MTases_sf"/>
</dbReference>
<dbReference type="InterPro" id="IPR050320">
    <property type="entry name" value="N5-glutamine_MTase"/>
</dbReference>
<evidence type="ECO:0000256" key="2">
    <source>
        <dbReference type="ARBA" id="ARBA00022679"/>
    </source>
</evidence>
<dbReference type="RefSeq" id="WP_425346512.1">
    <property type="nucleotide sequence ID" value="NZ_JBGUBD010000010.1"/>
</dbReference>
<comment type="function">
    <text evidence="5">Methylates the class 1 translation termination release factors RF1/PrfA and RF2/PrfB on the glutamine residue of the universally conserved GGQ motif.</text>
</comment>
<dbReference type="PROSITE" id="PS00092">
    <property type="entry name" value="N6_MTASE"/>
    <property type="match status" value="1"/>
</dbReference>
<feature type="binding site" evidence="5">
    <location>
        <begin position="199"/>
        <end position="202"/>
    </location>
    <ligand>
        <name>substrate</name>
    </ligand>
</feature>
<dbReference type="PANTHER" id="PTHR18895:SF74">
    <property type="entry name" value="MTRF1L RELEASE FACTOR GLUTAMINE METHYLTRANSFERASE"/>
    <property type="match status" value="1"/>
</dbReference>
<dbReference type="Gene3D" id="1.10.8.10">
    <property type="entry name" value="DNA helicase RuvA subunit, C-terminal domain"/>
    <property type="match status" value="1"/>
</dbReference>
<dbReference type="NCBIfam" id="TIGR00536">
    <property type="entry name" value="hemK_fam"/>
    <property type="match status" value="1"/>
</dbReference>
<dbReference type="CDD" id="cd02440">
    <property type="entry name" value="AdoMet_MTases"/>
    <property type="match status" value="1"/>
</dbReference>
<feature type="binding site" evidence="5">
    <location>
        <position position="155"/>
    </location>
    <ligand>
        <name>S-adenosyl-L-methionine</name>
        <dbReference type="ChEBI" id="CHEBI:59789"/>
    </ligand>
</feature>
<dbReference type="EMBL" id="JBGUBD010000010">
    <property type="protein sequence ID" value="MFA9479586.1"/>
    <property type="molecule type" value="Genomic_DNA"/>
</dbReference>
<organism evidence="8 9">
    <name type="scientific">Natronomicrosphaera hydrolytica</name>
    <dbReference type="NCBI Taxonomy" id="3242702"/>
    <lineage>
        <taxon>Bacteria</taxon>
        <taxon>Pseudomonadati</taxon>
        <taxon>Planctomycetota</taxon>
        <taxon>Phycisphaerae</taxon>
        <taxon>Phycisphaerales</taxon>
        <taxon>Phycisphaeraceae</taxon>
        <taxon>Natronomicrosphaera</taxon>
    </lineage>
</organism>
<accession>A0ABV4U7U0</accession>
<dbReference type="GO" id="GO:0102559">
    <property type="term" value="F:peptide chain release factor N(5)-glutamine methyltransferase activity"/>
    <property type="evidence" value="ECO:0007669"/>
    <property type="project" value="UniProtKB-EC"/>
</dbReference>
<feature type="binding site" evidence="5">
    <location>
        <position position="199"/>
    </location>
    <ligand>
        <name>S-adenosyl-L-methionine</name>
        <dbReference type="ChEBI" id="CHEBI:59789"/>
    </ligand>
</feature>
<dbReference type="HAMAP" id="MF_02126">
    <property type="entry name" value="RF_methyltr_PrmC"/>
    <property type="match status" value="1"/>
</dbReference>
<evidence type="ECO:0000256" key="4">
    <source>
        <dbReference type="ARBA" id="ARBA00048391"/>
    </source>
</evidence>
<proteinExistence type="inferred from homology"/>
<feature type="domain" description="Methyltransferase small" evidence="6">
    <location>
        <begin position="124"/>
        <end position="207"/>
    </location>
</feature>
<name>A0ABV4U7U0_9BACT</name>
<dbReference type="InterPro" id="IPR019874">
    <property type="entry name" value="RF_methyltr_PrmC"/>
</dbReference>
<evidence type="ECO:0000256" key="3">
    <source>
        <dbReference type="ARBA" id="ARBA00022691"/>
    </source>
</evidence>
<dbReference type="InterPro" id="IPR040758">
    <property type="entry name" value="PrmC_N"/>
</dbReference>
<comment type="similarity">
    <text evidence="5">Belongs to the protein N5-glutamine methyltransferase family. PrmC subfamily.</text>
</comment>
<evidence type="ECO:0000313" key="8">
    <source>
        <dbReference type="EMBL" id="MFA9479586.1"/>
    </source>
</evidence>
<protein>
    <recommendedName>
        <fullName evidence="5">Release factor glutamine methyltransferase</fullName>
        <shortName evidence="5">RF MTase</shortName>
        <ecNumber evidence="5">2.1.1.297</ecNumber>
    </recommendedName>
    <alternativeName>
        <fullName evidence="5">N5-glutamine methyltransferase PrmC</fullName>
    </alternativeName>
    <alternativeName>
        <fullName evidence="5">Protein-(glutamine-N5) MTase PrmC</fullName>
    </alternativeName>
    <alternativeName>
        <fullName evidence="5">Protein-glutamine N-methyltransferase PrmC</fullName>
    </alternativeName>
</protein>
<keyword evidence="3 5" id="KW-0949">S-adenosyl-L-methionine</keyword>
<dbReference type="SUPFAM" id="SSF53335">
    <property type="entry name" value="S-adenosyl-L-methionine-dependent methyltransferases"/>
    <property type="match status" value="1"/>
</dbReference>
<dbReference type="Gene3D" id="3.40.50.150">
    <property type="entry name" value="Vaccinia Virus protein VP39"/>
    <property type="match status" value="1"/>
</dbReference>
<reference evidence="8 9" key="1">
    <citation type="submission" date="2024-08" db="EMBL/GenBank/DDBJ databases">
        <title>Whole-genome sequencing of halo(alkali)philic microorganisms from hypersaline lakes.</title>
        <authorList>
            <person name="Sorokin D.Y."/>
            <person name="Merkel A.Y."/>
            <person name="Messina E."/>
            <person name="Yakimov M."/>
        </authorList>
    </citation>
    <scope>NUCLEOTIDE SEQUENCE [LARGE SCALE GENOMIC DNA]</scope>
    <source>
        <strain evidence="8 9">AB-hyl4</strain>
    </source>
</reference>
<dbReference type="InterPro" id="IPR007848">
    <property type="entry name" value="Small_mtfrase_dom"/>
</dbReference>
<dbReference type="Proteomes" id="UP001575105">
    <property type="component" value="Unassembled WGS sequence"/>
</dbReference>
<comment type="caution">
    <text evidence="5">Lacks conserved residue(s) required for the propagation of feature annotation.</text>
</comment>
<dbReference type="Pfam" id="PF17827">
    <property type="entry name" value="PrmC_N"/>
    <property type="match status" value="1"/>
</dbReference>
<dbReference type="InterPro" id="IPR002052">
    <property type="entry name" value="DNA_methylase_N6_adenine_CS"/>
</dbReference>
<dbReference type="GO" id="GO:0032259">
    <property type="term" value="P:methylation"/>
    <property type="evidence" value="ECO:0007669"/>
    <property type="project" value="UniProtKB-KW"/>
</dbReference>
<evidence type="ECO:0000256" key="5">
    <source>
        <dbReference type="HAMAP-Rule" id="MF_02126"/>
    </source>
</evidence>
<feature type="domain" description="Release factor glutamine methyltransferase N-terminal" evidence="7">
    <location>
        <begin position="15"/>
        <end position="84"/>
    </location>
</feature>
<comment type="catalytic activity">
    <reaction evidence="4 5">
        <text>L-glutaminyl-[peptide chain release factor] + S-adenosyl-L-methionine = N(5)-methyl-L-glutaminyl-[peptide chain release factor] + S-adenosyl-L-homocysteine + H(+)</text>
        <dbReference type="Rhea" id="RHEA:42896"/>
        <dbReference type="Rhea" id="RHEA-COMP:10271"/>
        <dbReference type="Rhea" id="RHEA-COMP:10272"/>
        <dbReference type="ChEBI" id="CHEBI:15378"/>
        <dbReference type="ChEBI" id="CHEBI:30011"/>
        <dbReference type="ChEBI" id="CHEBI:57856"/>
        <dbReference type="ChEBI" id="CHEBI:59789"/>
        <dbReference type="ChEBI" id="CHEBI:61891"/>
        <dbReference type="EC" id="2.1.1.297"/>
    </reaction>
</comment>
<gene>
    <name evidence="5 8" type="primary">prmC</name>
    <name evidence="8" type="ORF">ACERK3_14955</name>
</gene>
<dbReference type="PANTHER" id="PTHR18895">
    <property type="entry name" value="HEMK METHYLTRANSFERASE"/>
    <property type="match status" value="1"/>
</dbReference>
<keyword evidence="1 5" id="KW-0489">Methyltransferase</keyword>
<keyword evidence="2 5" id="KW-0808">Transferase</keyword>
<evidence type="ECO:0000256" key="1">
    <source>
        <dbReference type="ARBA" id="ARBA00022603"/>
    </source>
</evidence>
<comment type="caution">
    <text evidence="8">The sequence shown here is derived from an EMBL/GenBank/DDBJ whole genome shotgun (WGS) entry which is preliminary data.</text>
</comment>
<evidence type="ECO:0000259" key="6">
    <source>
        <dbReference type="Pfam" id="PF05175"/>
    </source>
</evidence>
<dbReference type="Pfam" id="PF05175">
    <property type="entry name" value="MTS"/>
    <property type="match status" value="1"/>
</dbReference>
<evidence type="ECO:0000313" key="9">
    <source>
        <dbReference type="Proteomes" id="UP001575105"/>
    </source>
</evidence>
<keyword evidence="9" id="KW-1185">Reference proteome</keyword>